<keyword evidence="7" id="KW-0496">Mitochondrion</keyword>
<evidence type="ECO:0000256" key="9">
    <source>
        <dbReference type="ARBA" id="ARBA00045905"/>
    </source>
</evidence>
<evidence type="ECO:0000256" key="1">
    <source>
        <dbReference type="ARBA" id="ARBA00004448"/>
    </source>
</evidence>
<proteinExistence type="inferred from homology"/>
<comment type="similarity">
    <text evidence="2">Belongs to the TMEM242 family.</text>
</comment>
<feature type="transmembrane region" description="Helical" evidence="11">
    <location>
        <begin position="28"/>
        <end position="53"/>
    </location>
</feature>
<comment type="function">
    <text evidence="9">Scaffold protein that participates in the c-ring assembly of mitochondrial ATP synthase (F(1)F(0) ATP synthase or complex V) by facilitating the membrane insertion and oligomer formation of the subunit c/ATP5MC3. Participates in the incorporation of the c-ring into vestigial complexes. Additionally influences the incorporation of subunits MT-ATP6, MT-ATP8, ATP5MJ, and ATP5MK in the ATP synthase.</text>
</comment>
<evidence type="ECO:0000313" key="12">
    <source>
        <dbReference type="EMBL" id="CAD7238796.1"/>
    </source>
</evidence>
<keyword evidence="4 11" id="KW-0812">Transmembrane</keyword>
<evidence type="ECO:0000256" key="3">
    <source>
        <dbReference type="ARBA" id="ARBA00013934"/>
    </source>
</evidence>
<dbReference type="InterPro" id="IPR009792">
    <property type="entry name" value="TMEM242"/>
</dbReference>
<evidence type="ECO:0000256" key="4">
    <source>
        <dbReference type="ARBA" id="ARBA00022692"/>
    </source>
</evidence>
<dbReference type="AlphaFoldDB" id="A0A7R8WV68"/>
<dbReference type="EMBL" id="OB708778">
    <property type="protein sequence ID" value="CAD7238796.1"/>
    <property type="molecule type" value="Genomic_DNA"/>
</dbReference>
<accession>A0A7R8WV68</accession>
<dbReference type="PANTHER" id="PTHR13141">
    <property type="entry name" value="TRANSMEMBRANE PROTEIN 242"/>
    <property type="match status" value="1"/>
</dbReference>
<keyword evidence="5" id="KW-0999">Mitochondrion inner membrane</keyword>
<protein>
    <recommendedName>
        <fullName evidence="3">Transmembrane protein 242</fullName>
    </recommendedName>
</protein>
<sequence>MSNEEGDVNLSSSESSQKPTISSTKSNVLSATFLLGVGFMSMLGGFAGALAMAKKSDPRAFNDGLLPISEEPQPSEPSRVGAKLKISSTAKVPLESGASLAVRALGWGSLYAVSAVSLLSFAIWKLVGAKDFQEFRFRVGSVLPAIPKGVVGYPSLPGLQLFALV</sequence>
<evidence type="ECO:0000256" key="5">
    <source>
        <dbReference type="ARBA" id="ARBA00022792"/>
    </source>
</evidence>
<evidence type="ECO:0000256" key="10">
    <source>
        <dbReference type="SAM" id="MobiDB-lite"/>
    </source>
</evidence>
<feature type="transmembrane region" description="Helical" evidence="11">
    <location>
        <begin position="104"/>
        <end position="127"/>
    </location>
</feature>
<evidence type="ECO:0000256" key="2">
    <source>
        <dbReference type="ARBA" id="ARBA00007570"/>
    </source>
</evidence>
<dbReference type="OrthoDB" id="2378895at2759"/>
<evidence type="ECO:0000256" key="8">
    <source>
        <dbReference type="ARBA" id="ARBA00023136"/>
    </source>
</evidence>
<feature type="region of interest" description="Disordered" evidence="10">
    <location>
        <begin position="1"/>
        <end position="21"/>
    </location>
</feature>
<reference evidence="12" key="1">
    <citation type="submission" date="2020-11" db="EMBL/GenBank/DDBJ databases">
        <authorList>
            <person name="Tran Van P."/>
        </authorList>
    </citation>
    <scope>NUCLEOTIDE SEQUENCE</scope>
</reference>
<dbReference type="Pfam" id="PF07096">
    <property type="entry name" value="DUF1358"/>
    <property type="match status" value="2"/>
</dbReference>
<comment type="subcellular location">
    <subcellularLocation>
        <location evidence="1">Mitochondrion inner membrane</location>
        <topology evidence="1">Multi-pass membrane protein</topology>
    </subcellularLocation>
</comment>
<gene>
    <name evidence="12" type="ORF">CTOB1V02_LOCUS16611</name>
</gene>
<evidence type="ECO:0000256" key="11">
    <source>
        <dbReference type="SAM" id="Phobius"/>
    </source>
</evidence>
<dbReference type="PANTHER" id="PTHR13141:SF4">
    <property type="entry name" value="TRANSMEMBRANE PROTEIN 242"/>
    <property type="match status" value="1"/>
</dbReference>
<dbReference type="GO" id="GO:0005743">
    <property type="term" value="C:mitochondrial inner membrane"/>
    <property type="evidence" value="ECO:0007669"/>
    <property type="project" value="UniProtKB-SubCell"/>
</dbReference>
<organism evidence="12">
    <name type="scientific">Cyprideis torosa</name>
    <dbReference type="NCBI Taxonomy" id="163714"/>
    <lineage>
        <taxon>Eukaryota</taxon>
        <taxon>Metazoa</taxon>
        <taxon>Ecdysozoa</taxon>
        <taxon>Arthropoda</taxon>
        <taxon>Crustacea</taxon>
        <taxon>Oligostraca</taxon>
        <taxon>Ostracoda</taxon>
        <taxon>Podocopa</taxon>
        <taxon>Podocopida</taxon>
        <taxon>Cytherocopina</taxon>
        <taxon>Cytheroidea</taxon>
        <taxon>Cytherideidae</taxon>
        <taxon>Cyprideis</taxon>
    </lineage>
</organism>
<keyword evidence="6 11" id="KW-1133">Transmembrane helix</keyword>
<evidence type="ECO:0000256" key="6">
    <source>
        <dbReference type="ARBA" id="ARBA00022989"/>
    </source>
</evidence>
<feature type="compositionally biased region" description="Polar residues" evidence="10">
    <location>
        <begin position="8"/>
        <end position="21"/>
    </location>
</feature>
<evidence type="ECO:0000256" key="7">
    <source>
        <dbReference type="ARBA" id="ARBA00023128"/>
    </source>
</evidence>
<keyword evidence="8 11" id="KW-0472">Membrane</keyword>
<name>A0A7R8WV68_9CRUS</name>